<dbReference type="InterPro" id="IPR011993">
    <property type="entry name" value="PH-like_dom_sf"/>
</dbReference>
<keyword evidence="1" id="KW-0479">Metal-binding</keyword>
<dbReference type="InterPro" id="IPR000306">
    <property type="entry name" value="Znf_FYVE"/>
</dbReference>
<keyword evidence="4" id="KW-0862">Zinc</keyword>
<dbReference type="SMART" id="SM00064">
    <property type="entry name" value="FYVE"/>
    <property type="match status" value="1"/>
</dbReference>
<organism evidence="11 12">
    <name type="scientific">Cinchona calisaya</name>
    <dbReference type="NCBI Taxonomy" id="153742"/>
    <lineage>
        <taxon>Eukaryota</taxon>
        <taxon>Viridiplantae</taxon>
        <taxon>Streptophyta</taxon>
        <taxon>Embryophyta</taxon>
        <taxon>Tracheophyta</taxon>
        <taxon>Spermatophyta</taxon>
        <taxon>Magnoliopsida</taxon>
        <taxon>eudicotyledons</taxon>
        <taxon>Gunneridae</taxon>
        <taxon>Pentapetalae</taxon>
        <taxon>asterids</taxon>
        <taxon>lamiids</taxon>
        <taxon>Gentianales</taxon>
        <taxon>Rubiaceae</taxon>
        <taxon>Cinchonoideae</taxon>
        <taxon>Cinchoneae</taxon>
        <taxon>Cinchona</taxon>
    </lineage>
</organism>
<dbReference type="Gene3D" id="3.30.40.10">
    <property type="entry name" value="Zinc/RING finger domain, C3HC4 (zinc finger)"/>
    <property type="match status" value="1"/>
</dbReference>
<dbReference type="Pfam" id="PF08381">
    <property type="entry name" value="BRX"/>
    <property type="match status" value="1"/>
</dbReference>
<dbReference type="Pfam" id="PF25390">
    <property type="entry name" value="WD40_RLD"/>
    <property type="match status" value="1"/>
</dbReference>
<evidence type="ECO:0000259" key="9">
    <source>
        <dbReference type="PROSITE" id="PS50178"/>
    </source>
</evidence>
<feature type="repeat" description="RCC1" evidence="6">
    <location>
        <begin position="414"/>
        <end position="465"/>
    </location>
</feature>
<evidence type="ECO:0000256" key="1">
    <source>
        <dbReference type="ARBA" id="ARBA00022723"/>
    </source>
</evidence>
<dbReference type="SUPFAM" id="SSF50985">
    <property type="entry name" value="RCC1/BLIP-II"/>
    <property type="match status" value="1"/>
</dbReference>
<feature type="region of interest" description="Disordered" evidence="8">
    <location>
        <begin position="957"/>
        <end position="978"/>
    </location>
</feature>
<dbReference type="InterPro" id="IPR017455">
    <property type="entry name" value="Znf_FYVE-rel"/>
</dbReference>
<dbReference type="InterPro" id="IPR013591">
    <property type="entry name" value="Brevis_radix_dom"/>
</dbReference>
<feature type="compositionally biased region" description="Low complexity" evidence="8">
    <location>
        <begin position="958"/>
        <end position="968"/>
    </location>
</feature>
<evidence type="ECO:0000256" key="3">
    <source>
        <dbReference type="ARBA" id="ARBA00022771"/>
    </source>
</evidence>
<feature type="repeat" description="RCC1" evidence="6">
    <location>
        <begin position="532"/>
        <end position="583"/>
    </location>
</feature>
<dbReference type="Proteomes" id="UP001630127">
    <property type="component" value="Unassembled WGS sequence"/>
</dbReference>
<feature type="coiled-coil region" evidence="7">
    <location>
        <begin position="848"/>
        <end position="896"/>
    </location>
</feature>
<dbReference type="PROSITE" id="PS50012">
    <property type="entry name" value="RCC1_3"/>
    <property type="match status" value="7"/>
</dbReference>
<dbReference type="PROSITE" id="PS51514">
    <property type="entry name" value="BRX"/>
    <property type="match status" value="1"/>
</dbReference>
<dbReference type="Gene3D" id="2.130.10.30">
    <property type="entry name" value="Regulator of chromosome condensation 1/beta-lactamase-inhibitor protein II"/>
    <property type="match status" value="3"/>
</dbReference>
<feature type="repeat" description="RCC1" evidence="6">
    <location>
        <begin position="307"/>
        <end position="358"/>
    </location>
</feature>
<evidence type="ECO:0000259" key="10">
    <source>
        <dbReference type="PROSITE" id="PS51514"/>
    </source>
</evidence>
<dbReference type="InterPro" id="IPR011011">
    <property type="entry name" value="Znf_FYVE_PHD"/>
</dbReference>
<dbReference type="InterPro" id="IPR000408">
    <property type="entry name" value="Reg_chr_condens"/>
</dbReference>
<feature type="repeat" description="RCC1" evidence="6">
    <location>
        <begin position="480"/>
        <end position="531"/>
    </location>
</feature>
<feature type="domain" description="FYVE-type" evidence="9">
    <location>
        <begin position="640"/>
        <end position="702"/>
    </location>
</feature>
<dbReference type="InterPro" id="IPR009091">
    <property type="entry name" value="RCC1/BLIP-II"/>
</dbReference>
<evidence type="ECO:0000256" key="2">
    <source>
        <dbReference type="ARBA" id="ARBA00022737"/>
    </source>
</evidence>
<dbReference type="AlphaFoldDB" id="A0ABD2Y506"/>
<dbReference type="SUPFAM" id="SSF57903">
    <property type="entry name" value="FYVE/PHD zinc finger"/>
    <property type="match status" value="1"/>
</dbReference>
<feature type="region of interest" description="Disordered" evidence="8">
    <location>
        <begin position="917"/>
        <end position="939"/>
    </location>
</feature>
<dbReference type="InterPro" id="IPR051210">
    <property type="entry name" value="Ub_ligase/GEF_domain"/>
</dbReference>
<dbReference type="PRINTS" id="PR00633">
    <property type="entry name" value="RCCNDNSATION"/>
</dbReference>
<dbReference type="PROSITE" id="PS00626">
    <property type="entry name" value="RCC1_2"/>
    <property type="match status" value="2"/>
</dbReference>
<evidence type="ECO:0000256" key="5">
    <source>
        <dbReference type="PROSITE-ProRule" id="PRU00091"/>
    </source>
</evidence>
<evidence type="ECO:0000256" key="7">
    <source>
        <dbReference type="SAM" id="Coils"/>
    </source>
</evidence>
<feature type="compositionally biased region" description="Polar residues" evidence="8">
    <location>
        <begin position="925"/>
        <end position="934"/>
    </location>
</feature>
<dbReference type="CDD" id="cd13365">
    <property type="entry name" value="PH_PLC_plant-like"/>
    <property type="match status" value="1"/>
</dbReference>
<dbReference type="PANTHER" id="PTHR22870:SF358">
    <property type="entry name" value="REGULATOR OF CHROMOSOME CONDENSATION (RCC1) FAMILY WITH FYVE ZINC FINGER DOMAIN-CONTAINING PROTEIN"/>
    <property type="match status" value="1"/>
</dbReference>
<dbReference type="EMBL" id="JBJUIK010000015">
    <property type="protein sequence ID" value="KAL3501399.1"/>
    <property type="molecule type" value="Genomic_DNA"/>
</dbReference>
<keyword evidence="7" id="KW-0175">Coiled coil</keyword>
<evidence type="ECO:0000256" key="6">
    <source>
        <dbReference type="PROSITE-ProRule" id="PRU00235"/>
    </source>
</evidence>
<gene>
    <name evidence="11" type="ORF">ACH5RR_035848</name>
</gene>
<keyword evidence="2" id="KW-0677">Repeat</keyword>
<evidence type="ECO:0000313" key="12">
    <source>
        <dbReference type="Proteomes" id="UP001630127"/>
    </source>
</evidence>
<accession>A0ABD2Y506</accession>
<reference evidence="11 12" key="1">
    <citation type="submission" date="2024-11" db="EMBL/GenBank/DDBJ databases">
        <title>A near-complete genome assembly of Cinchona calisaya.</title>
        <authorList>
            <person name="Lian D.C."/>
            <person name="Zhao X.W."/>
            <person name="Wei L."/>
        </authorList>
    </citation>
    <scope>NUCLEOTIDE SEQUENCE [LARGE SCALE GENOMIC DNA]</scope>
    <source>
        <tissue evidence="11">Nenye</tissue>
    </source>
</reference>
<dbReference type="PANTHER" id="PTHR22870">
    <property type="entry name" value="REGULATOR OF CHROMOSOME CONDENSATION"/>
    <property type="match status" value="1"/>
</dbReference>
<evidence type="ECO:0000313" key="11">
    <source>
        <dbReference type="EMBL" id="KAL3501399.1"/>
    </source>
</evidence>
<evidence type="ECO:0000256" key="4">
    <source>
        <dbReference type="ARBA" id="ARBA00022833"/>
    </source>
</evidence>
<dbReference type="FunFam" id="2.130.10.30:FF:000028">
    <property type="entry name" value="PH, RCC1 and FYVE domains-containing protein 1"/>
    <property type="match status" value="1"/>
</dbReference>
<keyword evidence="12" id="KW-1185">Reference proteome</keyword>
<feature type="repeat" description="RCC1" evidence="6">
    <location>
        <begin position="245"/>
        <end position="306"/>
    </location>
</feature>
<keyword evidence="3 5" id="KW-0863">Zinc-finger</keyword>
<sequence length="1038" mass="112025">MADLQRHSLAEKDIDQAITALKKGAFLLKYGRRGKPKFCPFRLSSDESALIWYYGKEVKQIELCQVSRIIPGQRTAVFQRYPRPEKEYQSFSLIYNDRTLDVICKDKDEAEVWFVGLKALIAHGNNRKARSEAKADTSSCDSPHGRRTFRSSSIFDQGDTPRYSTAETVRVGLGKAFSDIVSHTATSKNPLLAETVYSSVSSLSPGAIDNSNGRSSTAETIRVSLSSAVSSSSQGSCHENVECLSDVFIWGEGTGEGILGGGELRVGVSFGSKIDANLPKALESTMVLDVHTVACGNKYAMLVTKQGEVFSWGEEAGGRLGHGLEADLSRPKLIHTLGGMNIEMVACGEYHTCAITLSGDLYSWGDGTHNCGLLGHGSEVSHWIPKKVGGYIEGVQVSHVSCGPWHTAFITSTGQLFTFGIGTFGALGHGDHSGTNTPREVESLKGLRTVRVACGVWHTAAVVEISVTSGSGPSEASLSGKLFTWGNGDEGQLGHSDKNHRLVPESVALFHDLSFSRVACGQTLTVALTTAGKVYTMGSTVHGQLGRPLADGKTPSCVGGLIADSFIEEIACGSHHVAVLTSKMLVYTWGKGSNGQLGHGDNDDRNTPVLVDFLKDRQVKIVVCGSNFAAAICRHKWISSADNSVCSSCRNPFNFRRKRHNCYNCGHVFCKACSSRKSLKASLAPSVNKPYRVCDDCYTKLQKSFNSRSAPRIPNVKSENILYKALDVTEKETVGPQLPENVPNLFPSSSFNLAERSSSQSICGIESNGSNLFIFRNGDDHRGGIQSKAPASPIEISKFPSLSVPGSIMVSRATSPVQGKTIPLQPATPTLSLNANKVESTGDSKHNNAVLHDEINCLRAQVEELASKSQLLEAELERKSKQLKEATAQAADEAEKSRAAKEVITSLSAQLKEMAEGVPVGPPANSKSPSNVEQLSDDPNRSFSWRNATCLAPLKVDSSATSTTSGSSNGVKTQMQKSERVIQDETGVYITLCSSPGGGNELRRVRFSRKYFSEEQAEKWWAEKGTKVLERHNITPPN</sequence>
<dbReference type="Gene3D" id="2.30.29.30">
    <property type="entry name" value="Pleckstrin-homology domain (PH domain)/Phosphotyrosine-binding domain (PTB)"/>
    <property type="match status" value="1"/>
</dbReference>
<feature type="region of interest" description="Disordered" evidence="8">
    <location>
        <begin position="131"/>
        <end position="160"/>
    </location>
</feature>
<dbReference type="InterPro" id="IPR058923">
    <property type="entry name" value="RCC1-like_dom"/>
</dbReference>
<protein>
    <submittedName>
        <fullName evidence="11">Uncharacterized protein</fullName>
    </submittedName>
</protein>
<name>A0ABD2Y506_9GENT</name>
<dbReference type="Pfam" id="PF13713">
    <property type="entry name" value="BRX_N"/>
    <property type="match status" value="1"/>
</dbReference>
<dbReference type="InterPro" id="IPR013083">
    <property type="entry name" value="Znf_RING/FYVE/PHD"/>
</dbReference>
<feature type="repeat" description="RCC1" evidence="6">
    <location>
        <begin position="584"/>
        <end position="635"/>
    </location>
</feature>
<dbReference type="InterPro" id="IPR027988">
    <property type="entry name" value="BRX_N"/>
</dbReference>
<dbReference type="GO" id="GO:0008270">
    <property type="term" value="F:zinc ion binding"/>
    <property type="evidence" value="ECO:0007669"/>
    <property type="project" value="UniProtKB-KW"/>
</dbReference>
<dbReference type="SUPFAM" id="SSF50729">
    <property type="entry name" value="PH domain-like"/>
    <property type="match status" value="1"/>
</dbReference>
<feature type="domain" description="BRX" evidence="10">
    <location>
        <begin position="978"/>
        <end position="1033"/>
    </location>
</feature>
<comment type="caution">
    <text evidence="11">The sequence shown here is derived from an EMBL/GenBank/DDBJ whole genome shotgun (WGS) entry which is preliminary data.</text>
</comment>
<dbReference type="PROSITE" id="PS50178">
    <property type="entry name" value="ZF_FYVE"/>
    <property type="match status" value="1"/>
</dbReference>
<evidence type="ECO:0000256" key="8">
    <source>
        <dbReference type="SAM" id="MobiDB-lite"/>
    </source>
</evidence>
<dbReference type="Pfam" id="PF01363">
    <property type="entry name" value="FYVE"/>
    <property type="match status" value="1"/>
</dbReference>
<feature type="repeat" description="RCC1" evidence="6">
    <location>
        <begin position="359"/>
        <end position="413"/>
    </location>
</feature>
<proteinExistence type="predicted"/>